<feature type="transmembrane region" description="Helical" evidence="1">
    <location>
        <begin position="50"/>
        <end position="67"/>
    </location>
</feature>
<name>A0ABP0WL85_9BRYO</name>
<evidence type="ECO:0000313" key="3">
    <source>
        <dbReference type="Proteomes" id="UP001497444"/>
    </source>
</evidence>
<dbReference type="Proteomes" id="UP001497444">
    <property type="component" value="Chromosome 19"/>
</dbReference>
<accession>A0ABP0WL85</accession>
<evidence type="ECO:0000313" key="2">
    <source>
        <dbReference type="EMBL" id="CAK9267634.1"/>
    </source>
</evidence>
<evidence type="ECO:0000256" key="1">
    <source>
        <dbReference type="SAM" id="Phobius"/>
    </source>
</evidence>
<keyword evidence="1" id="KW-0812">Transmembrane</keyword>
<proteinExistence type="predicted"/>
<gene>
    <name evidence="2" type="ORF">CSSPJE1EN1_LOCUS13112</name>
</gene>
<protein>
    <submittedName>
        <fullName evidence="2">Uncharacterized protein</fullName>
    </submittedName>
</protein>
<sequence>MGQTHPEQHGSPAWTYISTVVFGIHNSFVEDGFQSANCDMQLGAFNSFKLVFIIIMHFLLFNSSMQLPGVGN</sequence>
<organism evidence="2 3">
    <name type="scientific">Sphagnum jensenii</name>
    <dbReference type="NCBI Taxonomy" id="128206"/>
    <lineage>
        <taxon>Eukaryota</taxon>
        <taxon>Viridiplantae</taxon>
        <taxon>Streptophyta</taxon>
        <taxon>Embryophyta</taxon>
        <taxon>Bryophyta</taxon>
        <taxon>Sphagnophytina</taxon>
        <taxon>Sphagnopsida</taxon>
        <taxon>Sphagnales</taxon>
        <taxon>Sphagnaceae</taxon>
        <taxon>Sphagnum</taxon>
    </lineage>
</organism>
<reference evidence="2" key="1">
    <citation type="submission" date="2024-02" db="EMBL/GenBank/DDBJ databases">
        <authorList>
            <consortium name="ELIXIR-Norway"/>
            <consortium name="Elixir Norway"/>
        </authorList>
    </citation>
    <scope>NUCLEOTIDE SEQUENCE</scope>
</reference>
<keyword evidence="1" id="KW-1133">Transmembrane helix</keyword>
<keyword evidence="1" id="KW-0472">Membrane</keyword>
<keyword evidence="3" id="KW-1185">Reference proteome</keyword>
<dbReference type="EMBL" id="OZ020114">
    <property type="protein sequence ID" value="CAK9267634.1"/>
    <property type="molecule type" value="Genomic_DNA"/>
</dbReference>